<accession>A0A939IKR2</accession>
<dbReference type="PANTHER" id="PTHR11614">
    <property type="entry name" value="PHOSPHOLIPASE-RELATED"/>
    <property type="match status" value="1"/>
</dbReference>
<dbReference type="EC" id="3.1.1.23" evidence="3"/>
<evidence type="ECO:0000256" key="1">
    <source>
        <dbReference type="ARBA" id="ARBA00001613"/>
    </source>
</evidence>
<dbReference type="InterPro" id="IPR029058">
    <property type="entry name" value="AB_hydrolase_fold"/>
</dbReference>
<dbReference type="AlphaFoldDB" id="A0A939IKR2"/>
<evidence type="ECO:0000256" key="4">
    <source>
        <dbReference type="ARBA" id="ARBA00071261"/>
    </source>
</evidence>
<comment type="similarity">
    <text evidence="2">Belongs to the AB hydrolase superfamily.</text>
</comment>
<evidence type="ECO:0000256" key="3">
    <source>
        <dbReference type="ARBA" id="ARBA00013254"/>
    </source>
</evidence>
<evidence type="ECO:0000259" key="6">
    <source>
        <dbReference type="Pfam" id="PF12146"/>
    </source>
</evidence>
<dbReference type="Gene3D" id="3.40.50.1820">
    <property type="entry name" value="alpha/beta hydrolase"/>
    <property type="match status" value="1"/>
</dbReference>
<feature type="domain" description="Serine aminopeptidase S33" evidence="6">
    <location>
        <begin position="44"/>
        <end position="279"/>
    </location>
</feature>
<protein>
    <recommendedName>
        <fullName evidence="4">Monoacylglycerol lipase</fullName>
        <ecNumber evidence="3">3.1.1.23</ecNumber>
    </recommendedName>
</protein>
<dbReference type="SUPFAM" id="SSF53474">
    <property type="entry name" value="alpha/beta-Hydrolases"/>
    <property type="match status" value="1"/>
</dbReference>
<evidence type="ECO:0000256" key="2">
    <source>
        <dbReference type="ARBA" id="ARBA00008645"/>
    </source>
</evidence>
<feature type="region of interest" description="Disordered" evidence="5">
    <location>
        <begin position="1"/>
        <end position="21"/>
    </location>
</feature>
<dbReference type="Pfam" id="PF12146">
    <property type="entry name" value="Hydrolase_4"/>
    <property type="match status" value="1"/>
</dbReference>
<dbReference type="EMBL" id="JAFKCZ010000022">
    <property type="protein sequence ID" value="MBN7799034.1"/>
    <property type="molecule type" value="Genomic_DNA"/>
</dbReference>
<dbReference type="GO" id="GO:0047372">
    <property type="term" value="F:monoacylglycerol lipase activity"/>
    <property type="evidence" value="ECO:0007669"/>
    <property type="project" value="UniProtKB-EC"/>
</dbReference>
<evidence type="ECO:0000313" key="7">
    <source>
        <dbReference type="EMBL" id="MBN7799034.1"/>
    </source>
</evidence>
<dbReference type="InterPro" id="IPR022742">
    <property type="entry name" value="Hydrolase_4"/>
</dbReference>
<keyword evidence="8" id="KW-1185">Reference proteome</keyword>
<evidence type="ECO:0000256" key="5">
    <source>
        <dbReference type="SAM" id="MobiDB-lite"/>
    </source>
</evidence>
<dbReference type="PRINTS" id="PR00111">
    <property type="entry name" value="ABHYDROLASE"/>
</dbReference>
<name>A0A939IKR2_9GAMM</name>
<comment type="catalytic activity">
    <reaction evidence="1">
        <text>Hydrolyzes glycerol monoesters of long-chain fatty acids.</text>
        <dbReference type="EC" id="3.1.1.23"/>
    </reaction>
</comment>
<dbReference type="Proteomes" id="UP000664303">
    <property type="component" value="Unassembled WGS sequence"/>
</dbReference>
<dbReference type="InterPro" id="IPR000073">
    <property type="entry name" value="AB_hydrolase_1"/>
</dbReference>
<dbReference type="FunFam" id="3.40.50.1820:FF:000117">
    <property type="entry name" value="Monoglyceride lipase, putative"/>
    <property type="match status" value="1"/>
</dbReference>
<reference evidence="7" key="1">
    <citation type="submission" date="2021-02" db="EMBL/GenBank/DDBJ databases">
        <title>PHA producing bacteria isolated from coastal sediment in Guangdong, Shenzhen.</title>
        <authorList>
            <person name="Zheng W."/>
            <person name="Yu S."/>
            <person name="Huang Y."/>
        </authorList>
    </citation>
    <scope>NUCLEOTIDE SEQUENCE</scope>
    <source>
        <strain evidence="7">TN14-10</strain>
    </source>
</reference>
<sequence>MAEVREDEVVDRAGNGARENATLTPEEGRLAGDVYYRHWPPLGQARGVILLVHGLGEHSGRYQGFADYLCPRGFAVVAPDHPGHGESPGTRSHIDRFEDFFPPLDKLGAAIARWYPDLPRFLVGHSMGGLIAARYLLDHQRQFAGAAFSGAALAVPDSPPKILLWINRLLSRLFPRLGLMQLDASEVSRDPEVVRAYRDDPLVHDGKVSARLVNELFRTMGEVEARRAELVLPVLVMHGEADVMTAASGSAAFHAGIGSTDKTLCLYPGLYHEIFNEPERLEVLEELADWLERRCGEAVAGT</sequence>
<dbReference type="InterPro" id="IPR051044">
    <property type="entry name" value="MAG_DAG_Lipase"/>
</dbReference>
<proteinExistence type="inferred from homology"/>
<evidence type="ECO:0000313" key="8">
    <source>
        <dbReference type="Proteomes" id="UP000664303"/>
    </source>
</evidence>
<organism evidence="7 8">
    <name type="scientific">Parahaliea mediterranea</name>
    <dbReference type="NCBI Taxonomy" id="651086"/>
    <lineage>
        <taxon>Bacteria</taxon>
        <taxon>Pseudomonadati</taxon>
        <taxon>Pseudomonadota</taxon>
        <taxon>Gammaproteobacteria</taxon>
        <taxon>Cellvibrionales</taxon>
        <taxon>Halieaceae</taxon>
        <taxon>Parahaliea</taxon>
    </lineage>
</organism>
<dbReference type="RefSeq" id="WP_206562480.1">
    <property type="nucleotide sequence ID" value="NZ_JAFKCZ010000022.1"/>
</dbReference>
<comment type="caution">
    <text evidence="7">The sequence shown here is derived from an EMBL/GenBank/DDBJ whole genome shotgun (WGS) entry which is preliminary data.</text>
</comment>
<gene>
    <name evidence="7" type="ORF">JYP50_20725</name>
</gene>